<evidence type="ECO:0000313" key="3">
    <source>
        <dbReference type="EMBL" id="RTY39100.1"/>
    </source>
</evidence>
<keyword evidence="5" id="KW-1185">Reference proteome</keyword>
<dbReference type="AlphaFoldDB" id="A0A432AWT4"/>
<proteinExistence type="predicted"/>
<dbReference type="Proteomes" id="UP000279908">
    <property type="component" value="Unassembled WGS sequence"/>
</dbReference>
<dbReference type="Proteomes" id="UP000489351">
    <property type="component" value="Unassembled WGS sequence"/>
</dbReference>
<reference evidence="3 4" key="1">
    <citation type="submission" date="2018-12" db="EMBL/GenBank/DDBJ databases">
        <authorList>
            <person name="Lunina O.N."/>
            <person name="Grouzdev D.S."/>
            <person name="Gorlenko V.M."/>
            <person name="Savvichev A.S."/>
        </authorList>
    </citation>
    <scope>NUCLEOTIDE SEQUENCE [LARGE SCALE GENOMIC DNA]</scope>
    <source>
        <strain evidence="3 4">BrKhr-17</strain>
    </source>
</reference>
<dbReference type="EMBL" id="RXYK01000003">
    <property type="protein sequence ID" value="RTY39100.1"/>
    <property type="molecule type" value="Genomic_DNA"/>
</dbReference>
<evidence type="ECO:0000313" key="2">
    <source>
        <dbReference type="EMBL" id="MWV53697.1"/>
    </source>
</evidence>
<reference evidence="2 5" key="2">
    <citation type="submission" date="2019-11" db="EMBL/GenBank/DDBJ databases">
        <title>Green- and brown-colored morphotypes of Chlorobia in the stratified aquatic ecosystems of Kandalaksha Gulf (White Sea): A model for study of the accessory genome evolution.</title>
        <authorList>
            <person name="Grouzdev D.S."/>
        </authorList>
    </citation>
    <scope>NUCLEOTIDE SEQUENCE [LARGE SCALE GENOMIC DNA]</scope>
    <source>
        <strain evidence="2 5">ZM</strain>
    </source>
</reference>
<evidence type="ECO:0000313" key="5">
    <source>
        <dbReference type="Proteomes" id="UP000489351"/>
    </source>
</evidence>
<comment type="caution">
    <text evidence="3">The sequence shown here is derived from an EMBL/GenBank/DDBJ whole genome shotgun (WGS) entry which is preliminary data.</text>
</comment>
<dbReference type="RefSeq" id="WP_126383753.1">
    <property type="nucleotide sequence ID" value="NZ_CP041698.1"/>
</dbReference>
<evidence type="ECO:0000256" key="1">
    <source>
        <dbReference type="SAM" id="MobiDB-lite"/>
    </source>
</evidence>
<evidence type="ECO:0008006" key="6">
    <source>
        <dbReference type="Google" id="ProtNLM"/>
    </source>
</evidence>
<gene>
    <name evidence="3" type="ORF">EKD02_03125</name>
    <name evidence="2" type="ORF">GJ685_01290</name>
</gene>
<name>A0A432AWT4_CHLPH</name>
<accession>A0A432AWT4</accession>
<protein>
    <recommendedName>
        <fullName evidence="6">DUF883 domain-containing protein</fullName>
    </recommendedName>
</protein>
<feature type="region of interest" description="Disordered" evidence="1">
    <location>
        <begin position="1"/>
        <end position="27"/>
    </location>
</feature>
<sequence length="92" mass="10195">MEQEVPVIHSAAKDSAEKQLNPAGDGRIPEQIREISDSLSDAFARFRQSDSYDSMIDIAEQSRTYIRKKPLQAMLYSLGAGALLGMMFGKKS</sequence>
<evidence type="ECO:0000313" key="4">
    <source>
        <dbReference type="Proteomes" id="UP000279908"/>
    </source>
</evidence>
<organism evidence="3 4">
    <name type="scientific">Chlorobium phaeovibrioides</name>
    <dbReference type="NCBI Taxonomy" id="1094"/>
    <lineage>
        <taxon>Bacteria</taxon>
        <taxon>Pseudomonadati</taxon>
        <taxon>Chlorobiota</taxon>
        <taxon>Chlorobiia</taxon>
        <taxon>Chlorobiales</taxon>
        <taxon>Chlorobiaceae</taxon>
        <taxon>Chlorobium/Pelodictyon group</taxon>
        <taxon>Chlorobium</taxon>
    </lineage>
</organism>
<dbReference type="EMBL" id="WUBZ01000002">
    <property type="protein sequence ID" value="MWV53697.1"/>
    <property type="molecule type" value="Genomic_DNA"/>
</dbReference>